<dbReference type="PANTHER" id="PTHR43330">
    <property type="entry name" value="METHIONINE AMINOPEPTIDASE"/>
    <property type="match status" value="1"/>
</dbReference>
<evidence type="ECO:0000256" key="1">
    <source>
        <dbReference type="ARBA" id="ARBA00002521"/>
    </source>
</evidence>
<accession>A0ABT4UEN8</accession>
<dbReference type="CDD" id="cd01086">
    <property type="entry name" value="MetAP1"/>
    <property type="match status" value="1"/>
</dbReference>
<keyword evidence="5 6" id="KW-0378">Hydrolase</keyword>
<evidence type="ECO:0000256" key="2">
    <source>
        <dbReference type="ARBA" id="ARBA00022438"/>
    </source>
</evidence>
<evidence type="ECO:0000256" key="6">
    <source>
        <dbReference type="HAMAP-Rule" id="MF_01974"/>
    </source>
</evidence>
<reference evidence="9 10" key="1">
    <citation type="submission" date="2022-12" db="EMBL/GenBank/DDBJ databases">
        <title>Chitinophagaceae gen. sp. nov., a new member of the family Chitinophagaceae, isolated from soil in a chemical factory.</title>
        <authorList>
            <person name="Ke Z."/>
        </authorList>
    </citation>
    <scope>NUCLEOTIDE SEQUENCE [LARGE SCALE GENOMIC DNA]</scope>
    <source>
        <strain evidence="9 10">LY-5</strain>
    </source>
</reference>
<evidence type="ECO:0000313" key="9">
    <source>
        <dbReference type="EMBL" id="MDA3613301.1"/>
    </source>
</evidence>
<feature type="binding site" evidence="6">
    <location>
        <position position="109"/>
    </location>
    <ligand>
        <name>a divalent metal cation</name>
        <dbReference type="ChEBI" id="CHEBI:60240"/>
        <label>1</label>
    </ligand>
</feature>
<dbReference type="SUPFAM" id="SSF55920">
    <property type="entry name" value="Creatinase/aminopeptidase"/>
    <property type="match status" value="1"/>
</dbReference>
<dbReference type="InterPro" id="IPR001714">
    <property type="entry name" value="Pept_M24_MAP"/>
</dbReference>
<feature type="domain" description="Peptidase M24" evidence="8">
    <location>
        <begin position="11"/>
        <end position="243"/>
    </location>
</feature>
<dbReference type="EC" id="3.4.11.18" evidence="6 7"/>
<dbReference type="NCBIfam" id="TIGR00500">
    <property type="entry name" value="met_pdase_I"/>
    <property type="match status" value="1"/>
</dbReference>
<dbReference type="PRINTS" id="PR00599">
    <property type="entry name" value="MAPEPTIDASE"/>
</dbReference>
<comment type="caution">
    <text evidence="9">The sequence shown here is derived from an EMBL/GenBank/DDBJ whole genome shotgun (WGS) entry which is preliminary data.</text>
</comment>
<dbReference type="PANTHER" id="PTHR43330:SF27">
    <property type="entry name" value="METHIONINE AMINOPEPTIDASE"/>
    <property type="match status" value="1"/>
</dbReference>
<protein>
    <recommendedName>
        <fullName evidence="6 7">Methionine aminopeptidase</fullName>
        <shortName evidence="6">MAP</shortName>
        <shortName evidence="6">MetAP</shortName>
        <ecNumber evidence="6 7">3.4.11.18</ecNumber>
    </recommendedName>
    <alternativeName>
        <fullName evidence="6">Peptidase M</fullName>
    </alternativeName>
</protein>
<name>A0ABT4UEN8_9BACT</name>
<dbReference type="Gene3D" id="3.90.230.10">
    <property type="entry name" value="Creatinase/methionine aminopeptidase superfamily"/>
    <property type="match status" value="1"/>
</dbReference>
<evidence type="ECO:0000256" key="4">
    <source>
        <dbReference type="ARBA" id="ARBA00022723"/>
    </source>
</evidence>
<proteinExistence type="inferred from homology"/>
<gene>
    <name evidence="6 9" type="primary">map</name>
    <name evidence="9" type="ORF">O3P16_00665</name>
</gene>
<dbReference type="InterPro" id="IPR036005">
    <property type="entry name" value="Creatinase/aminopeptidase-like"/>
</dbReference>
<feature type="binding site" evidence="6">
    <location>
        <position position="180"/>
    </location>
    <ligand>
        <name>substrate</name>
    </ligand>
</feature>
<comment type="catalytic activity">
    <reaction evidence="6 7">
        <text>Release of N-terminal amino acids, preferentially methionine, from peptides and arylamides.</text>
        <dbReference type="EC" id="3.4.11.18"/>
    </reaction>
</comment>
<feature type="binding site" evidence="6">
    <location>
        <position position="81"/>
    </location>
    <ligand>
        <name>substrate</name>
    </ligand>
</feature>
<evidence type="ECO:0000256" key="7">
    <source>
        <dbReference type="RuleBase" id="RU003653"/>
    </source>
</evidence>
<dbReference type="Pfam" id="PF00557">
    <property type="entry name" value="Peptidase_M24"/>
    <property type="match status" value="1"/>
</dbReference>
<evidence type="ECO:0000256" key="3">
    <source>
        <dbReference type="ARBA" id="ARBA00022670"/>
    </source>
</evidence>
<feature type="binding site" evidence="6">
    <location>
        <position position="98"/>
    </location>
    <ligand>
        <name>a divalent metal cation</name>
        <dbReference type="ChEBI" id="CHEBI:60240"/>
        <label>1</label>
    </ligand>
</feature>
<keyword evidence="3 6" id="KW-0645">Protease</keyword>
<keyword evidence="10" id="KW-1185">Reference proteome</keyword>
<evidence type="ECO:0000259" key="8">
    <source>
        <dbReference type="Pfam" id="PF00557"/>
    </source>
</evidence>
<comment type="subunit">
    <text evidence="6">Monomer.</text>
</comment>
<organism evidence="9 10">
    <name type="scientific">Polluticaenibacter yanchengensis</name>
    <dbReference type="NCBI Taxonomy" id="3014562"/>
    <lineage>
        <taxon>Bacteria</taxon>
        <taxon>Pseudomonadati</taxon>
        <taxon>Bacteroidota</taxon>
        <taxon>Chitinophagia</taxon>
        <taxon>Chitinophagales</taxon>
        <taxon>Chitinophagaceae</taxon>
        <taxon>Polluticaenibacter</taxon>
    </lineage>
</organism>
<dbReference type="RefSeq" id="WP_407029633.1">
    <property type="nucleotide sequence ID" value="NZ_JAQGEF010000001.1"/>
</dbReference>
<sequence>MIYYKTKDEIELMRISALLVSQTLAEVAKELKPGMTTMQLDAFIEKFIRDNGAVPNFKNYGPKGHEFPYSACISLNDAVVHGFPSNTEIKDGDIISVDVGVFKNGFHGDSAYTFAVGNVKEDVLQLLRVTKESLDLGVQQAIANNRIGDIGWAIQEHTERKHKYGVVRDLVGHGLGRHLHEDPQVPNYGKRGNGLKLQAGLVIAIEPMINMGTKDVYTDKDGWTIRTRDGKPSAHFEHDVCVQKGAADVLSSFVDIEAAEKANPELAFAY</sequence>
<evidence type="ECO:0000256" key="5">
    <source>
        <dbReference type="ARBA" id="ARBA00022801"/>
    </source>
</evidence>
<dbReference type="InterPro" id="IPR002467">
    <property type="entry name" value="Pept_M24A_MAP1"/>
</dbReference>
<feature type="binding site" evidence="6">
    <location>
        <position position="237"/>
    </location>
    <ligand>
        <name>a divalent metal cation</name>
        <dbReference type="ChEBI" id="CHEBI:60240"/>
        <label>1</label>
    </ligand>
</feature>
<feature type="binding site" evidence="6">
    <location>
        <position position="109"/>
    </location>
    <ligand>
        <name>a divalent metal cation</name>
        <dbReference type="ChEBI" id="CHEBI:60240"/>
        <label>2</label>
        <note>catalytic</note>
    </ligand>
</feature>
<feature type="binding site" evidence="6">
    <location>
        <position position="237"/>
    </location>
    <ligand>
        <name>a divalent metal cation</name>
        <dbReference type="ChEBI" id="CHEBI:60240"/>
        <label>2</label>
        <note>catalytic</note>
    </ligand>
</feature>
<dbReference type="Proteomes" id="UP001210231">
    <property type="component" value="Unassembled WGS sequence"/>
</dbReference>
<feature type="binding site" evidence="6">
    <location>
        <position position="206"/>
    </location>
    <ligand>
        <name>a divalent metal cation</name>
        <dbReference type="ChEBI" id="CHEBI:60240"/>
        <label>2</label>
        <note>catalytic</note>
    </ligand>
</feature>
<dbReference type="GO" id="GO:0004239">
    <property type="term" value="F:initiator methionyl aminopeptidase activity"/>
    <property type="evidence" value="ECO:0007669"/>
    <property type="project" value="UniProtKB-EC"/>
</dbReference>
<keyword evidence="4 6" id="KW-0479">Metal-binding</keyword>
<dbReference type="InterPro" id="IPR000994">
    <property type="entry name" value="Pept_M24"/>
</dbReference>
<comment type="cofactor">
    <cofactor evidence="6">
        <name>Co(2+)</name>
        <dbReference type="ChEBI" id="CHEBI:48828"/>
    </cofactor>
    <cofactor evidence="6">
        <name>Zn(2+)</name>
        <dbReference type="ChEBI" id="CHEBI:29105"/>
    </cofactor>
    <cofactor evidence="6">
        <name>Mn(2+)</name>
        <dbReference type="ChEBI" id="CHEBI:29035"/>
    </cofactor>
    <cofactor evidence="6">
        <name>Fe(2+)</name>
        <dbReference type="ChEBI" id="CHEBI:29033"/>
    </cofactor>
    <text evidence="6">Binds 2 divalent metal cations per subunit. Has a high-affinity and a low affinity metal-binding site. The true nature of the physiological cofactor is under debate. The enzyme is active with cobalt, zinc, manganese or divalent iron ions. Most likely, methionine aminopeptidases function as mononuclear Fe(2+)-metalloproteases under physiological conditions, and the catalytically relevant metal-binding site has been assigned to the histidine-containing high-affinity site.</text>
</comment>
<dbReference type="HAMAP" id="MF_01974">
    <property type="entry name" value="MetAP_1"/>
    <property type="match status" value="1"/>
</dbReference>
<evidence type="ECO:0000313" key="10">
    <source>
        <dbReference type="Proteomes" id="UP001210231"/>
    </source>
</evidence>
<feature type="binding site" evidence="6">
    <location>
        <position position="173"/>
    </location>
    <ligand>
        <name>a divalent metal cation</name>
        <dbReference type="ChEBI" id="CHEBI:60240"/>
        <label>2</label>
        <note>catalytic</note>
    </ligand>
</feature>
<comment type="similarity">
    <text evidence="6">Belongs to the peptidase M24A family. Methionine aminopeptidase type 1 subfamily.</text>
</comment>
<comment type="function">
    <text evidence="1 6">Removes the N-terminal methionine from nascent proteins. The N-terminal methionine is often cleaved when the second residue in the primary sequence is small and uncharged (Met-Ala-, Cys, Gly, Pro, Ser, Thr, or Val). Requires deformylation of the N(alpha)-formylated initiator methionine before it can be hydrolyzed.</text>
</comment>
<keyword evidence="2 6" id="KW-0031">Aminopeptidase</keyword>
<dbReference type="EMBL" id="JAQGEF010000001">
    <property type="protein sequence ID" value="MDA3613301.1"/>
    <property type="molecule type" value="Genomic_DNA"/>
</dbReference>